<evidence type="ECO:0000313" key="9">
    <source>
        <dbReference type="Proteomes" id="UP000242645"/>
    </source>
</evidence>
<keyword evidence="6" id="KW-0732">Signal</keyword>
<evidence type="ECO:0000256" key="2">
    <source>
        <dbReference type="ARBA" id="ARBA00022670"/>
    </source>
</evidence>
<reference evidence="8 9" key="1">
    <citation type="journal article" date="2017" name="ISME J.">
        <title>Genome of 'Ca. Desulfovibrio trichonymphae', an H2-oxidizing bacterium in a tripartite symbiotic system within a protist cell in the termite gut.</title>
        <authorList>
            <person name="Kuwahara H."/>
            <person name="Yuki M."/>
            <person name="Izawa K."/>
            <person name="Ohkuma M."/>
            <person name="Hongoh Y."/>
        </authorList>
    </citation>
    <scope>NUCLEOTIDE SEQUENCE [LARGE SCALE GENOMIC DNA]</scope>
    <source>
        <strain evidence="8 9">Rs-N31</strain>
    </source>
</reference>
<name>A0A1J1DVB4_9BACT</name>
<feature type="region of interest" description="Disordered" evidence="5">
    <location>
        <begin position="199"/>
        <end position="297"/>
    </location>
</feature>
<keyword evidence="4" id="KW-0788">Thiol protease</keyword>
<dbReference type="GO" id="GO:0008234">
    <property type="term" value="F:cysteine-type peptidase activity"/>
    <property type="evidence" value="ECO:0007669"/>
    <property type="project" value="UniProtKB-KW"/>
</dbReference>
<comment type="similarity">
    <text evidence="1">Belongs to the peptidase C40 family.</text>
</comment>
<proteinExistence type="inferred from homology"/>
<sequence>MVKHLRVCALLMGMSFIFGCAAKQGSQQTDVRNAQFHHTYEASFDKNQPQASLRLLRKAQSAIGVPYVRGGITPGGFDCSGFVSWAYKSVGVALPRTAREQSGIGRQIGKTEDMRAGDIVAFHHPRRGYHTGIYVGDGKFIHSPHRRTSVRITSLDDPYFNKNFLGARRVSFDGNENLMAQAENRLNDYTEEKTLRDLTTNKKRDVKNRRDVKSGKPGKATQLAVNNRAGKNAEKGDRSPVASSKKSASANVDTKSKPSKSRTATVERKKAKNSLADVGNGLKNITSQKIRQKAKKS</sequence>
<accession>A0A1J1DVB4</accession>
<organism evidence="8 9">
    <name type="scientific">Candidatus Desulfovibrio trichonymphae</name>
    <dbReference type="NCBI Taxonomy" id="1725232"/>
    <lineage>
        <taxon>Bacteria</taxon>
        <taxon>Pseudomonadati</taxon>
        <taxon>Thermodesulfobacteriota</taxon>
        <taxon>Desulfovibrionia</taxon>
        <taxon>Desulfovibrionales</taxon>
        <taxon>Desulfovibrionaceae</taxon>
        <taxon>Desulfovibrio</taxon>
    </lineage>
</organism>
<protein>
    <submittedName>
        <fullName evidence="8">Putative cell wall-associated hydrolase</fullName>
    </submittedName>
</protein>
<evidence type="ECO:0000256" key="6">
    <source>
        <dbReference type="SAM" id="SignalP"/>
    </source>
</evidence>
<keyword evidence="3 8" id="KW-0378">Hydrolase</keyword>
<evidence type="ECO:0000259" key="7">
    <source>
        <dbReference type="PROSITE" id="PS51935"/>
    </source>
</evidence>
<dbReference type="Gene3D" id="3.90.1720.10">
    <property type="entry name" value="endopeptidase domain like (from Nostoc punctiforme)"/>
    <property type="match status" value="1"/>
</dbReference>
<dbReference type="SUPFAM" id="SSF54001">
    <property type="entry name" value="Cysteine proteinases"/>
    <property type="match status" value="1"/>
</dbReference>
<keyword evidence="9" id="KW-1185">Reference proteome</keyword>
<evidence type="ECO:0000313" key="8">
    <source>
        <dbReference type="EMBL" id="BAV91804.1"/>
    </source>
</evidence>
<dbReference type="InterPro" id="IPR051202">
    <property type="entry name" value="Peptidase_C40"/>
</dbReference>
<dbReference type="InterPro" id="IPR000064">
    <property type="entry name" value="NLP_P60_dom"/>
</dbReference>
<dbReference type="EMBL" id="AP017368">
    <property type="protein sequence ID" value="BAV91804.1"/>
    <property type="molecule type" value="Genomic_DNA"/>
</dbReference>
<evidence type="ECO:0000256" key="3">
    <source>
        <dbReference type="ARBA" id="ARBA00022801"/>
    </source>
</evidence>
<dbReference type="KEGG" id="dtr:RSDT_0292"/>
<dbReference type="RefSeq" id="WP_096399337.1">
    <property type="nucleotide sequence ID" value="NZ_AP017368.1"/>
</dbReference>
<feature type="compositionally biased region" description="Basic and acidic residues" evidence="5">
    <location>
        <begin position="199"/>
        <end position="214"/>
    </location>
</feature>
<evidence type="ECO:0000256" key="4">
    <source>
        <dbReference type="ARBA" id="ARBA00022807"/>
    </source>
</evidence>
<dbReference type="PROSITE" id="PS51257">
    <property type="entry name" value="PROKAR_LIPOPROTEIN"/>
    <property type="match status" value="1"/>
</dbReference>
<dbReference type="PROSITE" id="PS51935">
    <property type="entry name" value="NLPC_P60"/>
    <property type="match status" value="1"/>
</dbReference>
<feature type="domain" description="NlpC/P60" evidence="7">
    <location>
        <begin position="49"/>
        <end position="171"/>
    </location>
</feature>
<keyword evidence="2" id="KW-0645">Protease</keyword>
<dbReference type="Proteomes" id="UP000242645">
    <property type="component" value="Chromosome"/>
</dbReference>
<gene>
    <name evidence="8" type="ORF">RSDT_0292</name>
</gene>
<feature type="signal peptide" evidence="6">
    <location>
        <begin position="1"/>
        <end position="22"/>
    </location>
</feature>
<dbReference type="OrthoDB" id="9807055at2"/>
<feature type="chain" id="PRO_5009618582" evidence="6">
    <location>
        <begin position="23"/>
        <end position="297"/>
    </location>
</feature>
<dbReference type="GO" id="GO:0006508">
    <property type="term" value="P:proteolysis"/>
    <property type="evidence" value="ECO:0007669"/>
    <property type="project" value="UniProtKB-KW"/>
</dbReference>
<dbReference type="PANTHER" id="PTHR47053:SF1">
    <property type="entry name" value="MUREIN DD-ENDOPEPTIDASE MEPH-RELATED"/>
    <property type="match status" value="1"/>
</dbReference>
<evidence type="ECO:0000256" key="1">
    <source>
        <dbReference type="ARBA" id="ARBA00007074"/>
    </source>
</evidence>
<dbReference type="Pfam" id="PF00877">
    <property type="entry name" value="NLPC_P60"/>
    <property type="match status" value="1"/>
</dbReference>
<dbReference type="AlphaFoldDB" id="A0A1J1DVB4"/>
<dbReference type="InterPro" id="IPR038765">
    <property type="entry name" value="Papain-like_cys_pep_sf"/>
</dbReference>
<evidence type="ECO:0000256" key="5">
    <source>
        <dbReference type="SAM" id="MobiDB-lite"/>
    </source>
</evidence>
<dbReference type="PANTHER" id="PTHR47053">
    <property type="entry name" value="MUREIN DD-ENDOPEPTIDASE MEPH-RELATED"/>
    <property type="match status" value="1"/>
</dbReference>